<name>A0AAW6LU67_RHOSG</name>
<dbReference type="RefSeq" id="WP_275232705.1">
    <property type="nucleotide sequence ID" value="NZ_JARDXE010000023.1"/>
</dbReference>
<dbReference type="AlphaFoldDB" id="A0AAW6LU67"/>
<sequence length="81" mass="8504">MAVERRTVTIVGVQYMSSNKDGNPRFRVTTNQGTWTTAPGASVGRAIENSEYQGEVIVTIDGGSIVGVSTVDGTITAGRQS</sequence>
<gene>
    <name evidence="1" type="ORF">PXH69_28870</name>
</gene>
<comment type="caution">
    <text evidence="1">The sequence shown here is derived from an EMBL/GenBank/DDBJ whole genome shotgun (WGS) entry which is preliminary data.</text>
</comment>
<evidence type="ECO:0008006" key="3">
    <source>
        <dbReference type="Google" id="ProtNLM"/>
    </source>
</evidence>
<dbReference type="Proteomes" id="UP001217325">
    <property type="component" value="Unassembled WGS sequence"/>
</dbReference>
<evidence type="ECO:0000313" key="2">
    <source>
        <dbReference type="Proteomes" id="UP001217325"/>
    </source>
</evidence>
<reference evidence="1" key="1">
    <citation type="submission" date="2023-02" db="EMBL/GenBank/DDBJ databases">
        <title>A novel hydrolase synthesized by Rhodococcus erythropolis HQ is responsible for the detoxification of Zearalenone.</title>
        <authorList>
            <person name="Hu J."/>
            <person name="Xu J."/>
        </authorList>
    </citation>
    <scope>NUCLEOTIDE SEQUENCE</scope>
    <source>
        <strain evidence="1">HQ</strain>
    </source>
</reference>
<accession>A0AAW6LU67</accession>
<organism evidence="1 2">
    <name type="scientific">Rhodococcus qingshengii</name>
    <dbReference type="NCBI Taxonomy" id="334542"/>
    <lineage>
        <taxon>Bacteria</taxon>
        <taxon>Bacillati</taxon>
        <taxon>Actinomycetota</taxon>
        <taxon>Actinomycetes</taxon>
        <taxon>Mycobacteriales</taxon>
        <taxon>Nocardiaceae</taxon>
        <taxon>Rhodococcus</taxon>
        <taxon>Rhodococcus erythropolis group</taxon>
    </lineage>
</organism>
<evidence type="ECO:0000313" key="1">
    <source>
        <dbReference type="EMBL" id="MDE8648991.1"/>
    </source>
</evidence>
<protein>
    <recommendedName>
        <fullName evidence="3">DUF2188 domain-containing protein</fullName>
    </recommendedName>
</protein>
<proteinExistence type="predicted"/>
<dbReference type="EMBL" id="JARDXE010000023">
    <property type="protein sequence ID" value="MDE8648991.1"/>
    <property type="molecule type" value="Genomic_DNA"/>
</dbReference>